<reference evidence="3 4" key="1">
    <citation type="journal article" date="2021" name="Nat. Commun.">
        <title>Incipient diploidization of the medicinal plant Perilla within 10,000 years.</title>
        <authorList>
            <person name="Zhang Y."/>
            <person name="Shen Q."/>
            <person name="Leng L."/>
            <person name="Zhang D."/>
            <person name="Chen S."/>
            <person name="Shi Y."/>
            <person name="Ning Z."/>
            <person name="Chen S."/>
        </authorList>
    </citation>
    <scope>NUCLEOTIDE SEQUENCE [LARGE SCALE GENOMIC DNA]</scope>
    <source>
        <strain evidence="4">cv. PC099</strain>
    </source>
</reference>
<dbReference type="InterPro" id="IPR044626">
    <property type="entry name" value="AOR-like"/>
</dbReference>
<comment type="similarity">
    <text evidence="1">Belongs to the zinc-containing alcohol dehydrogenase family. Quinone oxidoreductase subfamily.</text>
</comment>
<evidence type="ECO:0000313" key="3">
    <source>
        <dbReference type="EMBL" id="KAH6822602.1"/>
    </source>
</evidence>
<sequence>MGRPEFGPAYEGLQQVNFSQAKSILVLGGADGVRSLVIHLAKHVFGASTIVATASTAKLESWPSPA</sequence>
<keyword evidence="4" id="KW-1185">Reference proteome</keyword>
<organism evidence="3 4">
    <name type="scientific">Perilla frutescens var. hirtella</name>
    <name type="common">Perilla citriodora</name>
    <name type="synonym">Perilla setoyensis</name>
    <dbReference type="NCBI Taxonomy" id="608512"/>
    <lineage>
        <taxon>Eukaryota</taxon>
        <taxon>Viridiplantae</taxon>
        <taxon>Streptophyta</taxon>
        <taxon>Embryophyta</taxon>
        <taxon>Tracheophyta</taxon>
        <taxon>Spermatophyta</taxon>
        <taxon>Magnoliopsida</taxon>
        <taxon>eudicotyledons</taxon>
        <taxon>Gunneridae</taxon>
        <taxon>Pentapetalae</taxon>
        <taxon>asterids</taxon>
        <taxon>lamiids</taxon>
        <taxon>Lamiales</taxon>
        <taxon>Lamiaceae</taxon>
        <taxon>Nepetoideae</taxon>
        <taxon>Elsholtzieae</taxon>
        <taxon>Perilla</taxon>
    </lineage>
</organism>
<evidence type="ECO:0000313" key="4">
    <source>
        <dbReference type="Proteomes" id="UP001190926"/>
    </source>
</evidence>
<dbReference type="PANTHER" id="PTHR44573:SF1">
    <property type="entry name" value="NADPH-DEPENDENT ALKENAL_ONE OXIDOREDUCTASE, CHLOROPLASTIC"/>
    <property type="match status" value="1"/>
</dbReference>
<accession>A0AAD4IVZ3</accession>
<dbReference type="InterPro" id="IPR036291">
    <property type="entry name" value="NAD(P)-bd_dom_sf"/>
</dbReference>
<dbReference type="AlphaFoldDB" id="A0AAD4IVZ3"/>
<dbReference type="PANTHER" id="PTHR44573">
    <property type="entry name" value="NADPH-DEPENDENT ALKENAL/ONE OXIDOREDUCTASE, CHLOROPLASTIC"/>
    <property type="match status" value="1"/>
</dbReference>
<dbReference type="SUPFAM" id="SSF51735">
    <property type="entry name" value="NAD(P)-binding Rossmann-fold domains"/>
    <property type="match status" value="1"/>
</dbReference>
<dbReference type="Proteomes" id="UP001190926">
    <property type="component" value="Unassembled WGS sequence"/>
</dbReference>
<dbReference type="Gene3D" id="3.40.50.720">
    <property type="entry name" value="NAD(P)-binding Rossmann-like Domain"/>
    <property type="match status" value="1"/>
</dbReference>
<dbReference type="EMBL" id="SDAM02001264">
    <property type="protein sequence ID" value="KAH6822602.1"/>
    <property type="molecule type" value="Genomic_DNA"/>
</dbReference>
<proteinExistence type="inferred from homology"/>
<name>A0AAD4IVZ3_PERFH</name>
<keyword evidence="2" id="KW-0560">Oxidoreductase</keyword>
<evidence type="ECO:0000256" key="2">
    <source>
        <dbReference type="ARBA" id="ARBA00023002"/>
    </source>
</evidence>
<protein>
    <submittedName>
        <fullName evidence="3">Oxidoreductase</fullName>
    </submittedName>
</protein>
<gene>
    <name evidence="3" type="ORF">C2S53_018325</name>
</gene>
<evidence type="ECO:0000256" key="1">
    <source>
        <dbReference type="ARBA" id="ARBA00010371"/>
    </source>
</evidence>
<dbReference type="GO" id="GO:0016628">
    <property type="term" value="F:oxidoreductase activity, acting on the CH-CH group of donors, NAD or NADP as acceptor"/>
    <property type="evidence" value="ECO:0007669"/>
    <property type="project" value="InterPro"/>
</dbReference>
<comment type="caution">
    <text evidence="3">The sequence shown here is derived from an EMBL/GenBank/DDBJ whole genome shotgun (WGS) entry which is preliminary data.</text>
</comment>